<keyword evidence="3" id="KW-0731">Sigma factor</keyword>
<dbReference type="PANTHER" id="PTHR43133">
    <property type="entry name" value="RNA POLYMERASE ECF-TYPE SIGMA FACTO"/>
    <property type="match status" value="1"/>
</dbReference>
<keyword evidence="9" id="KW-1185">Reference proteome</keyword>
<keyword evidence="2" id="KW-0805">Transcription regulation</keyword>
<keyword evidence="5" id="KW-0804">Transcription</keyword>
<feature type="domain" description="RNA polymerase sigma-70 region 4" evidence="7">
    <location>
        <begin position="131"/>
        <end position="180"/>
    </location>
</feature>
<evidence type="ECO:0000259" key="6">
    <source>
        <dbReference type="Pfam" id="PF04542"/>
    </source>
</evidence>
<gene>
    <name evidence="8" type="ORF">FHS16_000280</name>
</gene>
<feature type="domain" description="RNA polymerase sigma-70 region 2" evidence="6">
    <location>
        <begin position="25"/>
        <end position="95"/>
    </location>
</feature>
<dbReference type="Gene3D" id="1.10.10.10">
    <property type="entry name" value="Winged helix-like DNA-binding domain superfamily/Winged helix DNA-binding domain"/>
    <property type="match status" value="1"/>
</dbReference>
<dbReference type="Pfam" id="PF04545">
    <property type="entry name" value="Sigma70_r4"/>
    <property type="match status" value="1"/>
</dbReference>
<comment type="caution">
    <text evidence="8">The sequence shown here is derived from an EMBL/GenBank/DDBJ whole genome shotgun (WGS) entry which is preliminary data.</text>
</comment>
<accession>A0A7W5G8H5</accession>
<evidence type="ECO:0000259" key="7">
    <source>
        <dbReference type="Pfam" id="PF04545"/>
    </source>
</evidence>
<dbReference type="GO" id="GO:0006352">
    <property type="term" value="P:DNA-templated transcription initiation"/>
    <property type="evidence" value="ECO:0007669"/>
    <property type="project" value="InterPro"/>
</dbReference>
<dbReference type="AlphaFoldDB" id="A0A7W5G8H5"/>
<evidence type="ECO:0000313" key="9">
    <source>
        <dbReference type="Proteomes" id="UP000518605"/>
    </source>
</evidence>
<dbReference type="CDD" id="cd06171">
    <property type="entry name" value="Sigma70_r4"/>
    <property type="match status" value="1"/>
</dbReference>
<dbReference type="InterPro" id="IPR007627">
    <property type="entry name" value="RNA_pol_sigma70_r2"/>
</dbReference>
<evidence type="ECO:0000256" key="5">
    <source>
        <dbReference type="ARBA" id="ARBA00023163"/>
    </source>
</evidence>
<dbReference type="InterPro" id="IPR014284">
    <property type="entry name" value="RNA_pol_sigma-70_dom"/>
</dbReference>
<reference evidence="8 9" key="1">
    <citation type="submission" date="2020-08" db="EMBL/GenBank/DDBJ databases">
        <title>Genomic Encyclopedia of Type Strains, Phase III (KMG-III): the genomes of soil and plant-associated and newly described type strains.</title>
        <authorList>
            <person name="Whitman W."/>
        </authorList>
    </citation>
    <scope>NUCLEOTIDE SEQUENCE [LARGE SCALE GENOMIC DNA]</scope>
    <source>
        <strain evidence="8 9">CECT 8234</strain>
    </source>
</reference>
<organism evidence="8 9">
    <name type="scientific">Paenibacillus endophyticus</name>
    <dbReference type="NCBI Taxonomy" id="1294268"/>
    <lineage>
        <taxon>Bacteria</taxon>
        <taxon>Bacillati</taxon>
        <taxon>Bacillota</taxon>
        <taxon>Bacilli</taxon>
        <taxon>Bacillales</taxon>
        <taxon>Paenibacillaceae</taxon>
        <taxon>Paenibacillus</taxon>
    </lineage>
</organism>
<dbReference type="InterPro" id="IPR036388">
    <property type="entry name" value="WH-like_DNA-bd_sf"/>
</dbReference>
<keyword evidence="4" id="KW-0238">DNA-binding</keyword>
<evidence type="ECO:0000256" key="4">
    <source>
        <dbReference type="ARBA" id="ARBA00023125"/>
    </source>
</evidence>
<evidence type="ECO:0000256" key="3">
    <source>
        <dbReference type="ARBA" id="ARBA00023082"/>
    </source>
</evidence>
<dbReference type="Pfam" id="PF04542">
    <property type="entry name" value="Sigma70_r2"/>
    <property type="match status" value="1"/>
</dbReference>
<dbReference type="NCBIfam" id="TIGR02937">
    <property type="entry name" value="sigma70-ECF"/>
    <property type="match status" value="1"/>
</dbReference>
<dbReference type="GO" id="GO:0003677">
    <property type="term" value="F:DNA binding"/>
    <property type="evidence" value="ECO:0007669"/>
    <property type="project" value="UniProtKB-KW"/>
</dbReference>
<sequence>MGESASDELLIRLIAERDSAALEQLYDRYERQVYAFVFRIVRDAMASEEVVQELFIRVWNSAGRLRTDEAAGKISSWIFTIARNLSIDWLRKHGRKPLETKEEGALEREAAPYSTEQEVEHKMLGEQMKEALGELNEDQKQVVELIYFMGYTQQEVSQRHDIPLGTVKSRVRLALTQLRKKFDSTWKEGASP</sequence>
<dbReference type="GO" id="GO:0016987">
    <property type="term" value="F:sigma factor activity"/>
    <property type="evidence" value="ECO:0007669"/>
    <property type="project" value="UniProtKB-KW"/>
</dbReference>
<comment type="similarity">
    <text evidence="1">Belongs to the sigma-70 factor family. ECF subfamily.</text>
</comment>
<dbReference type="SUPFAM" id="SSF88946">
    <property type="entry name" value="Sigma2 domain of RNA polymerase sigma factors"/>
    <property type="match status" value="1"/>
</dbReference>
<proteinExistence type="inferred from homology"/>
<dbReference type="EMBL" id="JACHXW010000001">
    <property type="protein sequence ID" value="MBB3150248.1"/>
    <property type="molecule type" value="Genomic_DNA"/>
</dbReference>
<dbReference type="PANTHER" id="PTHR43133:SF62">
    <property type="entry name" value="RNA POLYMERASE SIGMA FACTOR SIGZ"/>
    <property type="match status" value="1"/>
</dbReference>
<evidence type="ECO:0000313" key="8">
    <source>
        <dbReference type="EMBL" id="MBB3150248.1"/>
    </source>
</evidence>
<dbReference type="SUPFAM" id="SSF88659">
    <property type="entry name" value="Sigma3 and sigma4 domains of RNA polymerase sigma factors"/>
    <property type="match status" value="1"/>
</dbReference>
<evidence type="ECO:0000256" key="1">
    <source>
        <dbReference type="ARBA" id="ARBA00010641"/>
    </source>
</evidence>
<dbReference type="Gene3D" id="1.10.1740.10">
    <property type="match status" value="1"/>
</dbReference>
<dbReference type="Proteomes" id="UP000518605">
    <property type="component" value="Unassembled WGS sequence"/>
</dbReference>
<protein>
    <submittedName>
        <fullName evidence="8">RNA polymerase sigma-70 factor (ECF subfamily)</fullName>
    </submittedName>
</protein>
<dbReference type="InterPro" id="IPR007630">
    <property type="entry name" value="RNA_pol_sigma70_r4"/>
</dbReference>
<dbReference type="InterPro" id="IPR039425">
    <property type="entry name" value="RNA_pol_sigma-70-like"/>
</dbReference>
<dbReference type="InterPro" id="IPR013325">
    <property type="entry name" value="RNA_pol_sigma_r2"/>
</dbReference>
<dbReference type="RefSeq" id="WP_183557839.1">
    <property type="nucleotide sequence ID" value="NZ_CBCSLB010000001.1"/>
</dbReference>
<dbReference type="InterPro" id="IPR013324">
    <property type="entry name" value="RNA_pol_sigma_r3/r4-like"/>
</dbReference>
<evidence type="ECO:0000256" key="2">
    <source>
        <dbReference type="ARBA" id="ARBA00023015"/>
    </source>
</evidence>
<name>A0A7W5G8H5_9BACL</name>